<dbReference type="PANTHER" id="PTHR11079:SF202">
    <property type="entry name" value="TRNA-SPECIFIC ADENOSINE DEAMINASE"/>
    <property type="match status" value="1"/>
</dbReference>
<feature type="active site" description="Proton donor" evidence="8">
    <location>
        <position position="56"/>
    </location>
</feature>
<dbReference type="GO" id="GO:0052717">
    <property type="term" value="F:tRNA-specific adenosine-34 deaminase activity"/>
    <property type="evidence" value="ECO:0007669"/>
    <property type="project" value="UniProtKB-UniRule"/>
</dbReference>
<keyword evidence="4 8" id="KW-0479">Metal-binding</keyword>
<dbReference type="PROSITE" id="PS51747">
    <property type="entry name" value="CYT_DCMP_DEAMINASES_2"/>
    <property type="match status" value="1"/>
</dbReference>
<comment type="subunit">
    <text evidence="2 8">Homodimer.</text>
</comment>
<dbReference type="OrthoDB" id="9802676at2"/>
<feature type="binding site" evidence="8">
    <location>
        <position position="87"/>
    </location>
    <ligand>
        <name>Zn(2+)</name>
        <dbReference type="ChEBI" id="CHEBI:29105"/>
        <note>catalytic</note>
    </ligand>
</feature>
<proteinExistence type="inferred from homology"/>
<comment type="caution">
    <text evidence="10">The sequence shown here is derived from an EMBL/GenBank/DDBJ whole genome shotgun (WGS) entry which is preliminary data.</text>
</comment>
<comment type="cofactor">
    <cofactor evidence="8">
        <name>Zn(2+)</name>
        <dbReference type="ChEBI" id="CHEBI:29105"/>
    </cofactor>
    <text evidence="8">Binds 1 zinc ion per subunit.</text>
</comment>
<dbReference type="PANTHER" id="PTHR11079">
    <property type="entry name" value="CYTOSINE DEAMINASE FAMILY MEMBER"/>
    <property type="match status" value="1"/>
</dbReference>
<dbReference type="FunFam" id="3.40.140.10:FF:000005">
    <property type="entry name" value="tRNA-specific adenosine deaminase"/>
    <property type="match status" value="1"/>
</dbReference>
<evidence type="ECO:0000256" key="8">
    <source>
        <dbReference type="HAMAP-Rule" id="MF_00972"/>
    </source>
</evidence>
<organism evidence="10 11">
    <name type="scientific">Heyndrickxia ginsengihumi</name>
    <dbReference type="NCBI Taxonomy" id="363870"/>
    <lineage>
        <taxon>Bacteria</taxon>
        <taxon>Bacillati</taxon>
        <taxon>Bacillota</taxon>
        <taxon>Bacilli</taxon>
        <taxon>Bacillales</taxon>
        <taxon>Bacillaceae</taxon>
        <taxon>Heyndrickxia</taxon>
    </lineage>
</organism>
<dbReference type="Gene3D" id="3.40.140.10">
    <property type="entry name" value="Cytidine Deaminase, domain 2"/>
    <property type="match status" value="1"/>
</dbReference>
<dbReference type="HAMAP" id="MF_00972">
    <property type="entry name" value="tRNA_aden_deaminase"/>
    <property type="match status" value="1"/>
</dbReference>
<dbReference type="CDD" id="cd01285">
    <property type="entry name" value="nucleoside_deaminase"/>
    <property type="match status" value="1"/>
</dbReference>
<accession>A0A0A6VA65</accession>
<evidence type="ECO:0000256" key="3">
    <source>
        <dbReference type="ARBA" id="ARBA00022694"/>
    </source>
</evidence>
<evidence type="ECO:0000313" key="10">
    <source>
        <dbReference type="EMBL" id="KHD84456.1"/>
    </source>
</evidence>
<dbReference type="AlphaFoldDB" id="A0A0A6VA65"/>
<evidence type="ECO:0000313" key="11">
    <source>
        <dbReference type="Proteomes" id="UP000030588"/>
    </source>
</evidence>
<dbReference type="EC" id="3.5.4.33" evidence="8"/>
<evidence type="ECO:0000256" key="7">
    <source>
        <dbReference type="ARBA" id="ARBA00048045"/>
    </source>
</evidence>
<feature type="binding site" evidence="8">
    <location>
        <position position="54"/>
    </location>
    <ligand>
        <name>Zn(2+)</name>
        <dbReference type="ChEBI" id="CHEBI:29105"/>
        <note>catalytic</note>
    </ligand>
</feature>
<dbReference type="InterPro" id="IPR028883">
    <property type="entry name" value="tRNA_aden_deaminase"/>
</dbReference>
<feature type="domain" description="CMP/dCMP-type deaminase" evidence="9">
    <location>
        <begin position="3"/>
        <end position="128"/>
    </location>
</feature>
<evidence type="ECO:0000256" key="5">
    <source>
        <dbReference type="ARBA" id="ARBA00022801"/>
    </source>
</evidence>
<dbReference type="EMBL" id="JRUN01000059">
    <property type="protein sequence ID" value="KHD84456.1"/>
    <property type="molecule type" value="Genomic_DNA"/>
</dbReference>
<dbReference type="STRING" id="363870.NG54_15430"/>
<keyword evidence="6 8" id="KW-0862">Zinc</keyword>
<evidence type="ECO:0000259" key="9">
    <source>
        <dbReference type="PROSITE" id="PS51747"/>
    </source>
</evidence>
<dbReference type="PROSITE" id="PS00903">
    <property type="entry name" value="CYT_DCMP_DEAMINASES_1"/>
    <property type="match status" value="1"/>
</dbReference>
<dbReference type="InterPro" id="IPR016192">
    <property type="entry name" value="APOBEC/CMP_deaminase_Zn-bd"/>
</dbReference>
<dbReference type="InterPro" id="IPR058535">
    <property type="entry name" value="MafB19-deam"/>
</dbReference>
<dbReference type="NCBIfam" id="NF008113">
    <property type="entry name" value="PRK10860.1"/>
    <property type="match status" value="1"/>
</dbReference>
<dbReference type="GO" id="GO:0002100">
    <property type="term" value="P:tRNA wobble adenosine to inosine editing"/>
    <property type="evidence" value="ECO:0007669"/>
    <property type="project" value="UniProtKB-UniRule"/>
</dbReference>
<dbReference type="SUPFAM" id="SSF53927">
    <property type="entry name" value="Cytidine deaminase-like"/>
    <property type="match status" value="1"/>
</dbReference>
<sequence>MENIDEYYMELAIREARKAMEQEEVPIGAVIVLDHKVISSAHNLREITQKATTHAELLAIEKACEEIGSWRLENSTLYVTLEPCPMCSGAILLSRIKRVVYGAKDPKAGCAGTLMNLLQDSRFNHQSEVKNGVLEDECGELLRTFFRNLRQKKKAQKTEMMGNGLNTIN</sequence>
<comment type="similarity">
    <text evidence="1">Belongs to the cytidine and deoxycytidylate deaminase family. ADAT2 subfamily.</text>
</comment>
<reference evidence="10 11" key="1">
    <citation type="submission" date="2014-10" db="EMBL/GenBank/DDBJ databases">
        <title>Draft genome of phytase producing Bacillus ginsengihumi strain M2.11.</title>
        <authorList>
            <person name="Toymentseva A."/>
            <person name="Boulygina E.A."/>
            <person name="Kazakov S.V."/>
            <person name="Kayumov I."/>
            <person name="Suleimanova A.D."/>
            <person name="Mardanova A.M."/>
            <person name="Maria S.N."/>
            <person name="Sergey M.Y."/>
            <person name="Sharipova M.R."/>
        </authorList>
    </citation>
    <scope>NUCLEOTIDE SEQUENCE [LARGE SCALE GENOMIC DNA]</scope>
    <source>
        <strain evidence="10 11">M2.11</strain>
    </source>
</reference>
<dbReference type="RefSeq" id="WP_035355794.1">
    <property type="nucleotide sequence ID" value="NZ_JRUN01000059.1"/>
</dbReference>
<dbReference type="InterPro" id="IPR002125">
    <property type="entry name" value="CMP_dCMP_dom"/>
</dbReference>
<keyword evidence="5 8" id="KW-0378">Hydrolase</keyword>
<gene>
    <name evidence="8" type="primary">tadA</name>
    <name evidence="10" type="ORF">NG54_15430</name>
</gene>
<keyword evidence="3 8" id="KW-0819">tRNA processing</keyword>
<dbReference type="InterPro" id="IPR016193">
    <property type="entry name" value="Cytidine_deaminase-like"/>
</dbReference>
<comment type="catalytic activity">
    <reaction evidence="7 8">
        <text>adenosine(34) in tRNA + H2O + H(+) = inosine(34) in tRNA + NH4(+)</text>
        <dbReference type="Rhea" id="RHEA:43168"/>
        <dbReference type="Rhea" id="RHEA-COMP:10373"/>
        <dbReference type="Rhea" id="RHEA-COMP:10374"/>
        <dbReference type="ChEBI" id="CHEBI:15377"/>
        <dbReference type="ChEBI" id="CHEBI:15378"/>
        <dbReference type="ChEBI" id="CHEBI:28938"/>
        <dbReference type="ChEBI" id="CHEBI:74411"/>
        <dbReference type="ChEBI" id="CHEBI:82852"/>
        <dbReference type="EC" id="3.5.4.33"/>
    </reaction>
</comment>
<evidence type="ECO:0000256" key="2">
    <source>
        <dbReference type="ARBA" id="ARBA00011738"/>
    </source>
</evidence>
<protein>
    <recommendedName>
        <fullName evidence="8">tRNA-specific adenosine deaminase</fullName>
        <ecNumber evidence="8">3.5.4.33</ecNumber>
    </recommendedName>
</protein>
<evidence type="ECO:0000256" key="4">
    <source>
        <dbReference type="ARBA" id="ARBA00022723"/>
    </source>
</evidence>
<feature type="binding site" evidence="8">
    <location>
        <position position="84"/>
    </location>
    <ligand>
        <name>Zn(2+)</name>
        <dbReference type="ChEBI" id="CHEBI:29105"/>
        <note>catalytic</note>
    </ligand>
</feature>
<comment type="function">
    <text evidence="8">Catalyzes the deamination of adenosine to inosine at the wobble position 34 of tRNA(Arg2).</text>
</comment>
<name>A0A0A6VA65_9BACI</name>
<evidence type="ECO:0000256" key="6">
    <source>
        <dbReference type="ARBA" id="ARBA00022833"/>
    </source>
</evidence>
<dbReference type="Pfam" id="PF14437">
    <property type="entry name" value="MafB19-deam"/>
    <property type="match status" value="1"/>
</dbReference>
<evidence type="ECO:0000256" key="1">
    <source>
        <dbReference type="ARBA" id="ARBA00010669"/>
    </source>
</evidence>
<dbReference type="GO" id="GO:0008270">
    <property type="term" value="F:zinc ion binding"/>
    <property type="evidence" value="ECO:0007669"/>
    <property type="project" value="UniProtKB-UniRule"/>
</dbReference>
<dbReference type="Proteomes" id="UP000030588">
    <property type="component" value="Unassembled WGS sequence"/>
</dbReference>